<dbReference type="AlphaFoldDB" id="A0A9W8ABI7"/>
<evidence type="ECO:0000256" key="1">
    <source>
        <dbReference type="SAM" id="SignalP"/>
    </source>
</evidence>
<name>A0A9W8ABI7_9FUNG</name>
<feature type="signal peptide" evidence="1">
    <location>
        <begin position="1"/>
        <end position="21"/>
    </location>
</feature>
<keyword evidence="3" id="KW-1185">Reference proteome</keyword>
<dbReference type="Proteomes" id="UP001150569">
    <property type="component" value="Unassembled WGS sequence"/>
</dbReference>
<comment type="caution">
    <text evidence="2">The sequence shown here is derived from an EMBL/GenBank/DDBJ whole genome shotgun (WGS) entry which is preliminary data.</text>
</comment>
<sequence>MTRYWAHLLCLQVLTFRIVHLRPIHTPTTALVNPNTTIEPEVSIDPFAEYTTLGHFDDDVISNSHSPSWSDVLAILCDPAFSTTGSPDCVPGPSFIPVTGSESARTGHQEGLDRIRESSELTTLSLGTADVSSGSITANNSPLHLAISLHGIPTHHFSDEHDSGFGLYRTADSPRLDRIAEPSHELHAVFVDMIRRRAQDRLQLTTTVTIIENLTQRYQIWYAAQQRGLVLAYAYLDGTSQPAGALRYELAFHPRLSFADNLRLAVIYISHQGNTLHRAYPDTVYTWVILVLILGVYQPLTGIPADVAYAAVGVRTPQYVEQILAARRQAIMSSGL</sequence>
<reference evidence="2" key="1">
    <citation type="submission" date="2022-07" db="EMBL/GenBank/DDBJ databases">
        <title>Phylogenomic reconstructions and comparative analyses of Kickxellomycotina fungi.</title>
        <authorList>
            <person name="Reynolds N.K."/>
            <person name="Stajich J.E."/>
            <person name="Barry K."/>
            <person name="Grigoriev I.V."/>
            <person name="Crous P."/>
            <person name="Smith M.E."/>
        </authorList>
    </citation>
    <scope>NUCLEOTIDE SEQUENCE</scope>
    <source>
        <strain evidence="2">RSA 861</strain>
    </source>
</reference>
<dbReference type="EMBL" id="JANBPT010000112">
    <property type="protein sequence ID" value="KAJ1927556.1"/>
    <property type="molecule type" value="Genomic_DNA"/>
</dbReference>
<accession>A0A9W8ABI7</accession>
<proteinExistence type="predicted"/>
<evidence type="ECO:0000313" key="3">
    <source>
        <dbReference type="Proteomes" id="UP001150569"/>
    </source>
</evidence>
<feature type="chain" id="PRO_5040982930" description="Secreted protein" evidence="1">
    <location>
        <begin position="22"/>
        <end position="336"/>
    </location>
</feature>
<evidence type="ECO:0008006" key="4">
    <source>
        <dbReference type="Google" id="ProtNLM"/>
    </source>
</evidence>
<keyword evidence="1" id="KW-0732">Signal</keyword>
<protein>
    <recommendedName>
        <fullName evidence="4">Secreted protein</fullName>
    </recommendedName>
</protein>
<gene>
    <name evidence="2" type="ORF">IWQ60_002813</name>
</gene>
<organism evidence="2 3">
    <name type="scientific">Tieghemiomyces parasiticus</name>
    <dbReference type="NCBI Taxonomy" id="78921"/>
    <lineage>
        <taxon>Eukaryota</taxon>
        <taxon>Fungi</taxon>
        <taxon>Fungi incertae sedis</taxon>
        <taxon>Zoopagomycota</taxon>
        <taxon>Kickxellomycotina</taxon>
        <taxon>Dimargaritomycetes</taxon>
        <taxon>Dimargaritales</taxon>
        <taxon>Dimargaritaceae</taxon>
        <taxon>Tieghemiomyces</taxon>
    </lineage>
</organism>
<evidence type="ECO:0000313" key="2">
    <source>
        <dbReference type="EMBL" id="KAJ1927556.1"/>
    </source>
</evidence>